<dbReference type="Gene3D" id="3.30.420.10">
    <property type="entry name" value="Ribonuclease H-like superfamily/Ribonuclease H"/>
    <property type="match status" value="2"/>
</dbReference>
<protein>
    <submittedName>
        <fullName evidence="1">Uncharacterized protein</fullName>
    </submittedName>
</protein>
<reference evidence="1 2" key="1">
    <citation type="submission" date="2023-06" db="EMBL/GenBank/DDBJ databases">
        <title>Roseiconus lacunae JC819 isolated from Gulf of Mannar region, Tamil Nadu.</title>
        <authorList>
            <person name="Pk S."/>
            <person name="Ch S."/>
            <person name="Ch V.R."/>
        </authorList>
    </citation>
    <scope>NUCLEOTIDE SEQUENCE [LARGE SCALE GENOMIC DNA]</scope>
    <source>
        <strain evidence="1 2">JC819</strain>
    </source>
</reference>
<comment type="caution">
    <text evidence="1">The sequence shown here is derived from an EMBL/GenBank/DDBJ whole genome shotgun (WGS) entry which is preliminary data.</text>
</comment>
<dbReference type="InterPro" id="IPR012337">
    <property type="entry name" value="RNaseH-like_sf"/>
</dbReference>
<accession>A0ABT7PJR2</accession>
<gene>
    <name evidence="1" type="ORF">QTN89_14880</name>
</gene>
<dbReference type="Proteomes" id="UP001239462">
    <property type="component" value="Unassembled WGS sequence"/>
</dbReference>
<proteinExistence type="predicted"/>
<name>A0ABT7PJR2_9BACT</name>
<organism evidence="1 2">
    <name type="scientific">Roseiconus lacunae</name>
    <dbReference type="NCBI Taxonomy" id="2605694"/>
    <lineage>
        <taxon>Bacteria</taxon>
        <taxon>Pseudomonadati</taxon>
        <taxon>Planctomycetota</taxon>
        <taxon>Planctomycetia</taxon>
        <taxon>Pirellulales</taxon>
        <taxon>Pirellulaceae</taxon>
        <taxon>Roseiconus</taxon>
    </lineage>
</organism>
<dbReference type="SUPFAM" id="SSF53098">
    <property type="entry name" value="Ribonuclease H-like"/>
    <property type="match status" value="1"/>
</dbReference>
<keyword evidence="2" id="KW-1185">Reference proteome</keyword>
<sequence length="328" mass="37355">MLLIATDEAGYGPKLGPFVVAATAWRLDDHAWKAAQDAFGPYREPILIDSSRVLIDDSKAVFQPASRTSSNLLQADRRRPPYHVLQWVTSAGWRCVHPERSYLELTKELASLDHQSLSCRPWLQTLTDQTLEIEDSDTIVRHWRHAGAQLIGIRTRVIDAGRFNALCDAGLNKSDILGDLTLRLTRDFLESDLCTDDEPVEVFCDRHGGRRYYAGPLQAAFDGTLVQVVEESKRESHYRVPFADREFGIRFTVKGDSFTPVAFSSMVAKFLREKSMESFNRYFREQHVGLESLRPTAGYPVDADRFLDDIDETVRRLGIIPHELIRCR</sequence>
<evidence type="ECO:0000313" key="2">
    <source>
        <dbReference type="Proteomes" id="UP001239462"/>
    </source>
</evidence>
<dbReference type="EMBL" id="JASZZN010000010">
    <property type="protein sequence ID" value="MDM4016728.1"/>
    <property type="molecule type" value="Genomic_DNA"/>
</dbReference>
<dbReference type="RefSeq" id="WP_289164368.1">
    <property type="nucleotide sequence ID" value="NZ_JASZZN010000010.1"/>
</dbReference>
<dbReference type="InterPro" id="IPR036397">
    <property type="entry name" value="RNaseH_sf"/>
</dbReference>
<evidence type="ECO:0000313" key="1">
    <source>
        <dbReference type="EMBL" id="MDM4016728.1"/>
    </source>
</evidence>